<dbReference type="PANTHER" id="PTHR42718:SF42">
    <property type="entry name" value="EXPORT PROTEIN"/>
    <property type="match status" value="1"/>
</dbReference>
<dbReference type="EMBL" id="BSRZ01000008">
    <property type="protein sequence ID" value="GLW65164.1"/>
    <property type="molecule type" value="Genomic_DNA"/>
</dbReference>
<comment type="caution">
    <text evidence="8">The sequence shown here is derived from an EMBL/GenBank/DDBJ whole genome shotgun (WGS) entry which is preliminary data.</text>
</comment>
<feature type="transmembrane region" description="Helical" evidence="6">
    <location>
        <begin position="334"/>
        <end position="353"/>
    </location>
</feature>
<feature type="transmembrane region" description="Helical" evidence="6">
    <location>
        <begin position="200"/>
        <end position="220"/>
    </location>
</feature>
<feature type="transmembrane region" description="Helical" evidence="6">
    <location>
        <begin position="359"/>
        <end position="384"/>
    </location>
</feature>
<feature type="domain" description="Major facilitator superfamily (MFS) profile" evidence="7">
    <location>
        <begin position="15"/>
        <end position="490"/>
    </location>
</feature>
<keyword evidence="4 6" id="KW-0472">Membrane</keyword>
<dbReference type="AlphaFoldDB" id="A0A9W6UVK8"/>
<dbReference type="PROSITE" id="PS50850">
    <property type="entry name" value="MFS"/>
    <property type="match status" value="1"/>
</dbReference>
<dbReference type="Pfam" id="PF07690">
    <property type="entry name" value="MFS_1"/>
    <property type="match status" value="1"/>
</dbReference>
<keyword evidence="2 6" id="KW-0812">Transmembrane</keyword>
<dbReference type="Proteomes" id="UP001165124">
    <property type="component" value="Unassembled WGS sequence"/>
</dbReference>
<proteinExistence type="predicted"/>
<keyword evidence="3 6" id="KW-1133">Transmembrane helix</keyword>
<keyword evidence="9" id="KW-1185">Reference proteome</keyword>
<dbReference type="GO" id="GO:0005886">
    <property type="term" value="C:plasma membrane"/>
    <property type="evidence" value="ECO:0007669"/>
    <property type="project" value="UniProtKB-SubCell"/>
</dbReference>
<sequence length="514" mass="53172">MEQHAAATDRWRWLVLAVLCLSLSMVVIDNTVLNVAVPSLISDLGADIADVQWVLNSYLLVLAGLLLVAGGASDRYGRKRVLLIGLIVFGGASLAASFADSPGQLIAARAVMGVGAACLMPGTLSVLMHTFNEQERPKAIGIWMAVSSVGIAGGPVLGGFLIDRFWWGAVFLVNVPLALISVIAVIVLVPESRVRGTGRLDLPGAVLSIATGVSIVWAIIAVPEKGWTSSRVLTWAALGLVMLVVFVLWERRFPEPMFDLTLFRNARFSAAVSGGLLAGFGMAGSMFLLTQHFQMLLNYSPLEAGLRMMPLALSLLIGSSMLSAPLGKRLGAPAALLGAMTVAAAGLALISFLGSGGYAGILAGLVLLGLGIGVAGPVAGNALMSAIPLERAGMGAGVNSTVQELGNALGVAALGSILAALFRDRLPIRVEGEGSLSLPDVLSQLPPGDLALVDRVRDAFGDGLSNSQILGAAVVLAGGLIASFLLWRTKPLAQQPPTPQAQPSMAAEQSDLQT</sequence>
<dbReference type="PROSITE" id="PS00216">
    <property type="entry name" value="SUGAR_TRANSPORT_1"/>
    <property type="match status" value="1"/>
</dbReference>
<dbReference type="SUPFAM" id="SSF103473">
    <property type="entry name" value="MFS general substrate transporter"/>
    <property type="match status" value="1"/>
</dbReference>
<dbReference type="CDD" id="cd17321">
    <property type="entry name" value="MFS_MMR_MDR_like"/>
    <property type="match status" value="1"/>
</dbReference>
<dbReference type="PANTHER" id="PTHR42718">
    <property type="entry name" value="MAJOR FACILITATOR SUPERFAMILY MULTIDRUG TRANSPORTER MFSC"/>
    <property type="match status" value="1"/>
</dbReference>
<feature type="transmembrane region" description="Helical" evidence="6">
    <location>
        <begin position="166"/>
        <end position="188"/>
    </location>
</feature>
<reference evidence="8" key="1">
    <citation type="submission" date="2023-02" db="EMBL/GenBank/DDBJ databases">
        <title>Actinomadura rubrobrunea NBRC 14622.</title>
        <authorList>
            <person name="Ichikawa N."/>
            <person name="Sato H."/>
            <person name="Tonouchi N."/>
        </authorList>
    </citation>
    <scope>NUCLEOTIDE SEQUENCE</scope>
    <source>
        <strain evidence="8">NBRC 14622</strain>
    </source>
</reference>
<organism evidence="8 9">
    <name type="scientific">Actinomadura rubrobrunea</name>
    <dbReference type="NCBI Taxonomy" id="115335"/>
    <lineage>
        <taxon>Bacteria</taxon>
        <taxon>Bacillati</taxon>
        <taxon>Actinomycetota</taxon>
        <taxon>Actinomycetes</taxon>
        <taxon>Streptosporangiales</taxon>
        <taxon>Thermomonosporaceae</taxon>
        <taxon>Actinomadura</taxon>
    </lineage>
</organism>
<evidence type="ECO:0000256" key="1">
    <source>
        <dbReference type="ARBA" id="ARBA00004651"/>
    </source>
</evidence>
<accession>A0A9W6UVK8</accession>
<dbReference type="RefSeq" id="WP_217998404.1">
    <property type="nucleotide sequence ID" value="NZ_BSRZ01000008.1"/>
</dbReference>
<feature type="transmembrane region" description="Helical" evidence="6">
    <location>
        <begin position="105"/>
        <end position="128"/>
    </location>
</feature>
<gene>
    <name evidence="8" type="primary">rifP</name>
    <name evidence="8" type="ORF">Arub01_34080</name>
</gene>
<evidence type="ECO:0000256" key="4">
    <source>
        <dbReference type="ARBA" id="ARBA00023136"/>
    </source>
</evidence>
<evidence type="ECO:0000256" key="6">
    <source>
        <dbReference type="SAM" id="Phobius"/>
    </source>
</evidence>
<feature type="region of interest" description="Disordered" evidence="5">
    <location>
        <begin position="494"/>
        <end position="514"/>
    </location>
</feature>
<feature type="transmembrane region" description="Helical" evidence="6">
    <location>
        <begin position="405"/>
        <end position="422"/>
    </location>
</feature>
<feature type="transmembrane region" description="Helical" evidence="6">
    <location>
        <begin position="469"/>
        <end position="487"/>
    </location>
</feature>
<dbReference type="InterPro" id="IPR036259">
    <property type="entry name" value="MFS_trans_sf"/>
</dbReference>
<name>A0A9W6UVK8_9ACTN</name>
<evidence type="ECO:0000313" key="9">
    <source>
        <dbReference type="Proteomes" id="UP001165124"/>
    </source>
</evidence>
<dbReference type="InterPro" id="IPR011701">
    <property type="entry name" value="MFS"/>
</dbReference>
<dbReference type="InterPro" id="IPR020846">
    <property type="entry name" value="MFS_dom"/>
</dbReference>
<evidence type="ECO:0000256" key="2">
    <source>
        <dbReference type="ARBA" id="ARBA00022692"/>
    </source>
</evidence>
<evidence type="ECO:0000256" key="5">
    <source>
        <dbReference type="SAM" id="MobiDB-lite"/>
    </source>
</evidence>
<dbReference type="Gene3D" id="1.20.1720.10">
    <property type="entry name" value="Multidrug resistance protein D"/>
    <property type="match status" value="1"/>
</dbReference>
<protein>
    <submittedName>
        <fullName evidence="8">MFS transporter</fullName>
    </submittedName>
</protein>
<evidence type="ECO:0000313" key="8">
    <source>
        <dbReference type="EMBL" id="GLW65164.1"/>
    </source>
</evidence>
<feature type="transmembrane region" description="Helical" evidence="6">
    <location>
        <begin position="140"/>
        <end position="160"/>
    </location>
</feature>
<comment type="subcellular location">
    <subcellularLocation>
        <location evidence="1">Cell membrane</location>
        <topology evidence="1">Multi-pass membrane protein</topology>
    </subcellularLocation>
</comment>
<feature type="transmembrane region" description="Helical" evidence="6">
    <location>
        <begin position="81"/>
        <end position="99"/>
    </location>
</feature>
<feature type="transmembrane region" description="Helical" evidence="6">
    <location>
        <begin position="270"/>
        <end position="289"/>
    </location>
</feature>
<feature type="transmembrane region" description="Helical" evidence="6">
    <location>
        <begin position="309"/>
        <end position="327"/>
    </location>
</feature>
<dbReference type="Gene3D" id="1.20.1250.20">
    <property type="entry name" value="MFS general substrate transporter like domains"/>
    <property type="match status" value="1"/>
</dbReference>
<feature type="transmembrane region" description="Helical" evidence="6">
    <location>
        <begin position="53"/>
        <end position="69"/>
    </location>
</feature>
<feature type="transmembrane region" description="Helical" evidence="6">
    <location>
        <begin position="12"/>
        <end position="33"/>
    </location>
</feature>
<dbReference type="InterPro" id="IPR005829">
    <property type="entry name" value="Sugar_transporter_CS"/>
</dbReference>
<evidence type="ECO:0000256" key="3">
    <source>
        <dbReference type="ARBA" id="ARBA00022989"/>
    </source>
</evidence>
<feature type="transmembrane region" description="Helical" evidence="6">
    <location>
        <begin position="232"/>
        <end position="249"/>
    </location>
</feature>
<dbReference type="GO" id="GO:0022857">
    <property type="term" value="F:transmembrane transporter activity"/>
    <property type="evidence" value="ECO:0007669"/>
    <property type="project" value="InterPro"/>
</dbReference>
<evidence type="ECO:0000259" key="7">
    <source>
        <dbReference type="PROSITE" id="PS50850"/>
    </source>
</evidence>
<dbReference type="PRINTS" id="PR01036">
    <property type="entry name" value="TCRTETB"/>
</dbReference>